<dbReference type="InterPro" id="IPR012910">
    <property type="entry name" value="Plug_dom"/>
</dbReference>
<comment type="subcellular location">
    <subcellularLocation>
        <location evidence="1 12">Cell outer membrane</location>
        <topology evidence="1 12">Multi-pass membrane protein</topology>
    </subcellularLocation>
</comment>
<comment type="similarity">
    <text evidence="12 14">Belongs to the TonB-dependent receptor family.</text>
</comment>
<keyword evidence="19" id="KW-1185">Reference proteome</keyword>
<keyword evidence="8" id="KW-0406">Ion transport</keyword>
<evidence type="ECO:0000256" key="6">
    <source>
        <dbReference type="ARBA" id="ARBA00022729"/>
    </source>
</evidence>
<keyword evidence="9 14" id="KW-0798">TonB box</keyword>
<organism evidence="18 19">
    <name type="scientific">Pseudomaricurvus hydrocarbonicus</name>
    <dbReference type="NCBI Taxonomy" id="1470433"/>
    <lineage>
        <taxon>Bacteria</taxon>
        <taxon>Pseudomonadati</taxon>
        <taxon>Pseudomonadota</taxon>
        <taxon>Gammaproteobacteria</taxon>
        <taxon>Cellvibrionales</taxon>
        <taxon>Cellvibrionaceae</taxon>
        <taxon>Pseudomaricurvus</taxon>
    </lineage>
</organism>
<gene>
    <name evidence="18" type="ORF">G8770_08920</name>
</gene>
<feature type="short sequence motif" description="TonB C-terminal box" evidence="13">
    <location>
        <begin position="797"/>
        <end position="814"/>
    </location>
</feature>
<dbReference type="EMBL" id="JAAONZ010000005">
    <property type="protein sequence ID" value="NHO65661.1"/>
    <property type="molecule type" value="Genomic_DNA"/>
</dbReference>
<protein>
    <submittedName>
        <fullName evidence="18">TonB-dependent receptor</fullName>
    </submittedName>
</protein>
<evidence type="ECO:0000259" key="16">
    <source>
        <dbReference type="Pfam" id="PF00593"/>
    </source>
</evidence>
<dbReference type="GO" id="GO:0006826">
    <property type="term" value="P:iron ion transport"/>
    <property type="evidence" value="ECO:0007669"/>
    <property type="project" value="UniProtKB-KW"/>
</dbReference>
<feature type="domain" description="TonB-dependent receptor-like beta-barrel" evidence="16">
    <location>
        <begin position="317"/>
        <end position="776"/>
    </location>
</feature>
<evidence type="ECO:0000256" key="2">
    <source>
        <dbReference type="ARBA" id="ARBA00022448"/>
    </source>
</evidence>
<keyword evidence="4" id="KW-0410">Iron transport</keyword>
<dbReference type="InterPro" id="IPR039426">
    <property type="entry name" value="TonB-dep_rcpt-like"/>
</dbReference>
<dbReference type="Gene3D" id="2.40.170.20">
    <property type="entry name" value="TonB-dependent receptor, beta-barrel domain"/>
    <property type="match status" value="1"/>
</dbReference>
<dbReference type="Pfam" id="PF00593">
    <property type="entry name" value="TonB_dep_Rec_b-barrel"/>
    <property type="match status" value="1"/>
</dbReference>
<evidence type="ECO:0000256" key="8">
    <source>
        <dbReference type="ARBA" id="ARBA00023065"/>
    </source>
</evidence>
<dbReference type="AlphaFoldDB" id="A0A9E5MH91"/>
<reference evidence="18" key="1">
    <citation type="submission" date="2020-03" db="EMBL/GenBank/DDBJ databases">
        <authorList>
            <person name="Guo F."/>
        </authorList>
    </citation>
    <scope>NUCLEOTIDE SEQUENCE</scope>
    <source>
        <strain evidence="18">JCM 30134</strain>
    </source>
</reference>
<evidence type="ECO:0000313" key="18">
    <source>
        <dbReference type="EMBL" id="NHO65661.1"/>
    </source>
</evidence>
<evidence type="ECO:0000256" key="11">
    <source>
        <dbReference type="ARBA" id="ARBA00023237"/>
    </source>
</evidence>
<dbReference type="Pfam" id="PF07715">
    <property type="entry name" value="Plug"/>
    <property type="match status" value="1"/>
</dbReference>
<evidence type="ECO:0000256" key="5">
    <source>
        <dbReference type="ARBA" id="ARBA00022692"/>
    </source>
</evidence>
<dbReference type="RefSeq" id="WP_167185030.1">
    <property type="nucleotide sequence ID" value="NZ_JAAONZ010000005.1"/>
</dbReference>
<evidence type="ECO:0000256" key="10">
    <source>
        <dbReference type="ARBA" id="ARBA00023136"/>
    </source>
</evidence>
<keyword evidence="2 12" id="KW-0813">Transport</keyword>
<keyword evidence="7" id="KW-0408">Iron</keyword>
<keyword evidence="11 12" id="KW-0998">Cell outer membrane</keyword>
<feature type="domain" description="TonB-dependent receptor plug" evidence="17">
    <location>
        <begin position="68"/>
        <end position="177"/>
    </location>
</feature>
<dbReference type="InterPro" id="IPR036942">
    <property type="entry name" value="Beta-barrel_TonB_sf"/>
</dbReference>
<evidence type="ECO:0000256" key="15">
    <source>
        <dbReference type="SAM" id="SignalP"/>
    </source>
</evidence>
<keyword evidence="10 12" id="KW-0472">Membrane</keyword>
<evidence type="ECO:0000256" key="4">
    <source>
        <dbReference type="ARBA" id="ARBA00022496"/>
    </source>
</evidence>
<dbReference type="Proteomes" id="UP000787472">
    <property type="component" value="Unassembled WGS sequence"/>
</dbReference>
<evidence type="ECO:0000256" key="9">
    <source>
        <dbReference type="ARBA" id="ARBA00023077"/>
    </source>
</evidence>
<comment type="caution">
    <text evidence="18">The sequence shown here is derived from an EMBL/GenBank/DDBJ whole genome shotgun (WGS) entry which is preliminary data.</text>
</comment>
<accession>A0A9E5MH91</accession>
<feature type="signal peptide" evidence="15">
    <location>
        <begin position="1"/>
        <end position="42"/>
    </location>
</feature>
<dbReference type="PANTHER" id="PTHR32552">
    <property type="entry name" value="FERRICHROME IRON RECEPTOR-RELATED"/>
    <property type="match status" value="1"/>
</dbReference>
<evidence type="ECO:0000256" key="13">
    <source>
        <dbReference type="PROSITE-ProRule" id="PRU10144"/>
    </source>
</evidence>
<dbReference type="InterPro" id="IPR010917">
    <property type="entry name" value="TonB_rcpt_CS"/>
</dbReference>
<evidence type="ECO:0000256" key="1">
    <source>
        <dbReference type="ARBA" id="ARBA00004571"/>
    </source>
</evidence>
<evidence type="ECO:0000313" key="19">
    <source>
        <dbReference type="Proteomes" id="UP000787472"/>
    </source>
</evidence>
<dbReference type="PROSITE" id="PS01156">
    <property type="entry name" value="TONB_DEPENDENT_REC_2"/>
    <property type="match status" value="1"/>
</dbReference>
<evidence type="ECO:0000256" key="14">
    <source>
        <dbReference type="RuleBase" id="RU003357"/>
    </source>
</evidence>
<name>A0A9E5MH91_9GAMM</name>
<dbReference type="PROSITE" id="PS52016">
    <property type="entry name" value="TONB_DEPENDENT_REC_3"/>
    <property type="match status" value="1"/>
</dbReference>
<feature type="chain" id="PRO_5038484155" evidence="15">
    <location>
        <begin position="43"/>
        <end position="814"/>
    </location>
</feature>
<evidence type="ECO:0000259" key="17">
    <source>
        <dbReference type="Pfam" id="PF07715"/>
    </source>
</evidence>
<dbReference type="GO" id="GO:0009279">
    <property type="term" value="C:cell outer membrane"/>
    <property type="evidence" value="ECO:0007669"/>
    <property type="project" value="UniProtKB-SubCell"/>
</dbReference>
<keyword evidence="3 12" id="KW-1134">Transmembrane beta strand</keyword>
<dbReference type="InterPro" id="IPR000531">
    <property type="entry name" value="Beta-barrel_TonB"/>
</dbReference>
<keyword evidence="5 12" id="KW-0812">Transmembrane</keyword>
<dbReference type="SUPFAM" id="SSF56935">
    <property type="entry name" value="Porins"/>
    <property type="match status" value="1"/>
</dbReference>
<proteinExistence type="inferred from homology"/>
<dbReference type="PANTHER" id="PTHR32552:SF81">
    <property type="entry name" value="TONB-DEPENDENT OUTER MEMBRANE RECEPTOR"/>
    <property type="match status" value="1"/>
</dbReference>
<evidence type="ECO:0000256" key="3">
    <source>
        <dbReference type="ARBA" id="ARBA00022452"/>
    </source>
</evidence>
<keyword evidence="6 15" id="KW-0732">Signal</keyword>
<evidence type="ECO:0000256" key="12">
    <source>
        <dbReference type="PROSITE-ProRule" id="PRU01360"/>
    </source>
</evidence>
<keyword evidence="18" id="KW-0675">Receptor</keyword>
<evidence type="ECO:0000256" key="7">
    <source>
        <dbReference type="ARBA" id="ARBA00023004"/>
    </source>
</evidence>
<sequence>MKSKPKVLPTMIRQHVNTKRLLKPSILLASSLLGLMSSLANAQSSSNQGSVLSLEEVVVTARRREESLQDVPIAITALDENFLRTQGIGQVEDLGTKVPSLRISQAGGSLNEPMITLRGQRQGEAAFNQDPAVPMYFNDIVIAPTQGSNLGLYDLQNLQVLKGPQGTLFGRNSTGGAVLMTPKLPGNEFGGYAEFKLGDYNLRGFEGAVDIPVSDAVQMRLSGRKLDRDGYQENIADNALHGKDYRDEHSESVRFSLNVDTGSLTNYTVLAYDEAQSAAAVPVVTGINYSVGLGFAAGVSPVLAPWGNAVQENIARDDPWKVKSDLDGEELVRNTFASNTTEFQINDDLSIKNIVGYRGVVFRTATDIDGTEYPVFGSVPEDGLLWAAGLPWGATLNPPLNVMDSEFFSDEIQLLGTAFGGKLEWMTGGYWSKLNASQDRQLQQGPFTYDSGYTDIVNTSYAVFMEGTYSLSDEWSVTAGARQSWEGRELSVHSWSNLDRTNCVLTGPNGSDLTTCERNVDEDYSSPTWRISASYAPVDAQLLYGSVSTGYRAGGFNTRGVDDATLTPFDEETVITYEIGHKADWDWLGFPLRSNVAIYFQDYEDIQNTVSFFQGNSLVTRTENASKAQISGLEVELTAVPTDRLTLTLAYSYVDAQFKEREDLINGVQVDTSNNDFSYVPPQTLTASATYTLPVNEALGEMTLMASVYWQDDMSTHPKAKQFGIMPSRTGGLWSAEDVEFATKFSEWDDYAVWNARFDWRSIMGSGFDFAAYVNNAADEEYVLGGLNVLDSGGYGAYHYGAPRTVGASLHYNF</sequence>